<evidence type="ECO:0000256" key="1">
    <source>
        <dbReference type="SAM" id="MobiDB-lite"/>
    </source>
</evidence>
<dbReference type="AlphaFoldDB" id="A0A396GER5"/>
<dbReference type="Proteomes" id="UP000265566">
    <property type="component" value="Chromosome 8"/>
</dbReference>
<protein>
    <submittedName>
        <fullName evidence="2">Uncharacterized protein</fullName>
    </submittedName>
</protein>
<feature type="compositionally biased region" description="Basic and acidic residues" evidence="1">
    <location>
        <begin position="1"/>
        <end position="10"/>
    </location>
</feature>
<name>A0A396GER5_MEDTR</name>
<proteinExistence type="predicted"/>
<reference evidence="2" key="1">
    <citation type="journal article" date="2018" name="Nat. Plants">
        <title>Whole-genome landscape of Medicago truncatula symbiotic genes.</title>
        <authorList>
            <person name="Pecrix Y."/>
            <person name="Gamas P."/>
            <person name="Carrere S."/>
        </authorList>
    </citation>
    <scope>NUCLEOTIDE SEQUENCE</scope>
    <source>
        <tissue evidence="2">Leaves</tissue>
    </source>
</reference>
<gene>
    <name evidence="2" type="ORF">MtrunA17_Chr8g0346231</name>
</gene>
<dbReference type="Gramene" id="rna45705">
    <property type="protein sequence ID" value="RHN39660.1"/>
    <property type="gene ID" value="gene45705"/>
</dbReference>
<evidence type="ECO:0000313" key="2">
    <source>
        <dbReference type="EMBL" id="RHN39660.1"/>
    </source>
</evidence>
<sequence length="47" mass="5354">MKFEIEKLKNEQSSTDKTNKGLRKLLEVERKSCKDAEKNVMDAGEGP</sequence>
<organism evidence="2">
    <name type="scientific">Medicago truncatula</name>
    <name type="common">Barrel medic</name>
    <name type="synonym">Medicago tribuloides</name>
    <dbReference type="NCBI Taxonomy" id="3880"/>
    <lineage>
        <taxon>Eukaryota</taxon>
        <taxon>Viridiplantae</taxon>
        <taxon>Streptophyta</taxon>
        <taxon>Embryophyta</taxon>
        <taxon>Tracheophyta</taxon>
        <taxon>Spermatophyta</taxon>
        <taxon>Magnoliopsida</taxon>
        <taxon>eudicotyledons</taxon>
        <taxon>Gunneridae</taxon>
        <taxon>Pentapetalae</taxon>
        <taxon>rosids</taxon>
        <taxon>fabids</taxon>
        <taxon>Fabales</taxon>
        <taxon>Fabaceae</taxon>
        <taxon>Papilionoideae</taxon>
        <taxon>50 kb inversion clade</taxon>
        <taxon>NPAAA clade</taxon>
        <taxon>Hologalegina</taxon>
        <taxon>IRL clade</taxon>
        <taxon>Trifolieae</taxon>
        <taxon>Medicago</taxon>
    </lineage>
</organism>
<feature type="region of interest" description="Disordered" evidence="1">
    <location>
        <begin position="1"/>
        <end position="20"/>
    </location>
</feature>
<dbReference type="EMBL" id="PSQE01000008">
    <property type="protein sequence ID" value="RHN39660.1"/>
    <property type="molecule type" value="Genomic_DNA"/>
</dbReference>
<accession>A0A396GER5</accession>
<comment type="caution">
    <text evidence="2">The sequence shown here is derived from an EMBL/GenBank/DDBJ whole genome shotgun (WGS) entry which is preliminary data.</text>
</comment>